<organism evidence="2 3">
    <name type="scientific">Candidatus Methylophosphatis roskildensis</name>
    <dbReference type="NCBI Taxonomy" id="2899263"/>
    <lineage>
        <taxon>Bacteria</taxon>
        <taxon>Pseudomonadati</taxon>
        <taxon>Pseudomonadota</taxon>
        <taxon>Betaproteobacteria</taxon>
        <taxon>Nitrosomonadales</taxon>
        <taxon>Sterolibacteriaceae</taxon>
        <taxon>Candidatus Methylophosphatis</taxon>
    </lineage>
</organism>
<evidence type="ECO:0000313" key="3">
    <source>
        <dbReference type="Proteomes" id="UP000807785"/>
    </source>
</evidence>
<keyword evidence="2" id="KW-0378">Hydrolase</keyword>
<gene>
    <name evidence="2" type="ORF">IPH26_14440</name>
</gene>
<dbReference type="Pfam" id="PF03372">
    <property type="entry name" value="Exo_endo_phos"/>
    <property type="match status" value="1"/>
</dbReference>
<accession>A0A9D7E5C3</accession>
<reference evidence="2" key="1">
    <citation type="submission" date="2020-10" db="EMBL/GenBank/DDBJ databases">
        <title>Connecting structure to function with the recovery of over 1000 high-quality activated sludge metagenome-assembled genomes encoding full-length rRNA genes using long-read sequencing.</title>
        <authorList>
            <person name="Singleton C.M."/>
            <person name="Petriglieri F."/>
            <person name="Kristensen J.M."/>
            <person name="Kirkegaard R.H."/>
            <person name="Michaelsen T.Y."/>
            <person name="Andersen M.H."/>
            <person name="Karst S.M."/>
            <person name="Dueholm M.S."/>
            <person name="Nielsen P.H."/>
            <person name="Albertsen M."/>
        </authorList>
    </citation>
    <scope>NUCLEOTIDE SEQUENCE</scope>
    <source>
        <strain evidence="2">Bjer_18-Q3-R1-45_BAT3C.347</strain>
    </source>
</reference>
<evidence type="ECO:0000259" key="1">
    <source>
        <dbReference type="Pfam" id="PF03372"/>
    </source>
</evidence>
<dbReference type="AlphaFoldDB" id="A0A9D7E5C3"/>
<comment type="caution">
    <text evidence="2">The sequence shown here is derived from an EMBL/GenBank/DDBJ whole genome shotgun (WGS) entry which is preliminary data.</text>
</comment>
<name>A0A9D7E5C3_9PROT</name>
<sequence>MPCEPTLFSVLSWNIEHFRGGDARLKKVAAHIAGQDPDVFGLLEIEHADVLTLMQRELPDYDFALTDGPEVQEILVGWRRGKFGQTVFSQKREFNVGNPALRPGALLSLRVADTWYNMLFLHTDSGTDAPAFGNRAEMFGKTWKLKRALDRKMEQAAAAQLLVMGDLNTMGLMYPRPAKKFLRVDAPSEIAALDEAALKSGMRLLPKDQPFTWNGSAGKSNLDHVLASQALQLRNFGSDAEPAEIRVTGWPQLSGAQLKSFLAEISDHASLYAEVIG</sequence>
<dbReference type="GO" id="GO:0004519">
    <property type="term" value="F:endonuclease activity"/>
    <property type="evidence" value="ECO:0007669"/>
    <property type="project" value="UniProtKB-KW"/>
</dbReference>
<protein>
    <submittedName>
        <fullName evidence="2">Endonuclease/exonuclease/phosphatase family protein</fullName>
    </submittedName>
</protein>
<feature type="domain" description="Endonuclease/exonuclease/phosphatase" evidence="1">
    <location>
        <begin position="11"/>
        <end position="268"/>
    </location>
</feature>
<keyword evidence="2" id="KW-0255">Endonuclease</keyword>
<dbReference type="InterPro" id="IPR005135">
    <property type="entry name" value="Endo/exonuclease/phosphatase"/>
</dbReference>
<evidence type="ECO:0000313" key="2">
    <source>
        <dbReference type="EMBL" id="MBK6974076.1"/>
    </source>
</evidence>
<dbReference type="InterPro" id="IPR036691">
    <property type="entry name" value="Endo/exonu/phosph_ase_sf"/>
</dbReference>
<dbReference type="Proteomes" id="UP000807785">
    <property type="component" value="Unassembled WGS sequence"/>
</dbReference>
<proteinExistence type="predicted"/>
<keyword evidence="2" id="KW-0540">Nuclease</keyword>
<dbReference type="Gene3D" id="3.60.10.10">
    <property type="entry name" value="Endonuclease/exonuclease/phosphatase"/>
    <property type="match status" value="1"/>
</dbReference>
<dbReference type="EMBL" id="JADJEV010000004">
    <property type="protein sequence ID" value="MBK6974076.1"/>
    <property type="molecule type" value="Genomic_DNA"/>
</dbReference>
<dbReference type="SUPFAM" id="SSF56219">
    <property type="entry name" value="DNase I-like"/>
    <property type="match status" value="1"/>
</dbReference>